<name>A0A072P9F5_9EURO</name>
<evidence type="ECO:0000256" key="2">
    <source>
        <dbReference type="ARBA" id="ARBA00010139"/>
    </source>
</evidence>
<reference evidence="3 4" key="1">
    <citation type="submission" date="2013-03" db="EMBL/GenBank/DDBJ databases">
        <title>The Genome Sequence of Exophiala aquamarina CBS 119918.</title>
        <authorList>
            <consortium name="The Broad Institute Genomics Platform"/>
            <person name="Cuomo C."/>
            <person name="de Hoog S."/>
            <person name="Gorbushina A."/>
            <person name="Walker B."/>
            <person name="Young S.K."/>
            <person name="Zeng Q."/>
            <person name="Gargeya S."/>
            <person name="Fitzgerald M."/>
            <person name="Haas B."/>
            <person name="Abouelleil A."/>
            <person name="Allen A.W."/>
            <person name="Alvarado L."/>
            <person name="Arachchi H.M."/>
            <person name="Berlin A.M."/>
            <person name="Chapman S.B."/>
            <person name="Gainer-Dewar J."/>
            <person name="Goldberg J."/>
            <person name="Griggs A."/>
            <person name="Gujja S."/>
            <person name="Hansen M."/>
            <person name="Howarth C."/>
            <person name="Imamovic A."/>
            <person name="Ireland A."/>
            <person name="Larimer J."/>
            <person name="McCowan C."/>
            <person name="Murphy C."/>
            <person name="Pearson M."/>
            <person name="Poon T.W."/>
            <person name="Priest M."/>
            <person name="Roberts A."/>
            <person name="Saif S."/>
            <person name="Shea T."/>
            <person name="Sisk P."/>
            <person name="Sykes S."/>
            <person name="Wortman J."/>
            <person name="Nusbaum C."/>
            <person name="Birren B."/>
        </authorList>
    </citation>
    <scope>NUCLEOTIDE SEQUENCE [LARGE SCALE GENOMIC DNA]</scope>
    <source>
        <strain evidence="3 4">CBS 119918</strain>
    </source>
</reference>
<evidence type="ECO:0008006" key="5">
    <source>
        <dbReference type="Google" id="ProtNLM"/>
    </source>
</evidence>
<evidence type="ECO:0000313" key="4">
    <source>
        <dbReference type="Proteomes" id="UP000027920"/>
    </source>
</evidence>
<organism evidence="3 4">
    <name type="scientific">Exophiala aquamarina CBS 119918</name>
    <dbReference type="NCBI Taxonomy" id="1182545"/>
    <lineage>
        <taxon>Eukaryota</taxon>
        <taxon>Fungi</taxon>
        <taxon>Dikarya</taxon>
        <taxon>Ascomycota</taxon>
        <taxon>Pezizomycotina</taxon>
        <taxon>Eurotiomycetes</taxon>
        <taxon>Chaetothyriomycetidae</taxon>
        <taxon>Chaetothyriales</taxon>
        <taxon>Herpotrichiellaceae</taxon>
        <taxon>Exophiala</taxon>
    </lineage>
</organism>
<comment type="cofactor">
    <cofactor evidence="1">
        <name>FAD</name>
        <dbReference type="ChEBI" id="CHEBI:57692"/>
    </cofactor>
</comment>
<evidence type="ECO:0000256" key="1">
    <source>
        <dbReference type="ARBA" id="ARBA00001974"/>
    </source>
</evidence>
<dbReference type="HOGENOM" id="CLU_006937_6_1_1"/>
<dbReference type="OrthoDB" id="74360at2759"/>
<accession>A0A072P9F5</accession>
<proteinExistence type="inferred from homology"/>
<dbReference type="EMBL" id="AMGV01000019">
    <property type="protein sequence ID" value="KEF52200.1"/>
    <property type="molecule type" value="Genomic_DNA"/>
</dbReference>
<gene>
    <name evidence="3" type="ORF">A1O9_11827</name>
</gene>
<comment type="caution">
    <text evidence="3">The sequence shown here is derived from an EMBL/GenBank/DDBJ whole genome shotgun (WGS) entry which is preliminary data.</text>
</comment>
<dbReference type="InterPro" id="IPR036188">
    <property type="entry name" value="FAD/NAD-bd_sf"/>
</dbReference>
<keyword evidence="4" id="KW-1185">Reference proteome</keyword>
<dbReference type="SUPFAM" id="SSF51905">
    <property type="entry name" value="FAD/NAD(P)-binding domain"/>
    <property type="match status" value="3"/>
</dbReference>
<dbReference type="RefSeq" id="XP_013254790.1">
    <property type="nucleotide sequence ID" value="XM_013399336.1"/>
</dbReference>
<dbReference type="GeneID" id="25286723"/>
<evidence type="ECO:0000313" key="3">
    <source>
        <dbReference type="EMBL" id="KEF52200.1"/>
    </source>
</evidence>
<sequence>MFAPAKATNGGWTPIAPFDFDEREPGNLKRRAVDNLRRIKVICIGAGKSGILTDILVLLAMSHVMPTNSPSKTNSSWSRYRATGAEIQAYLKRTATKYGADKYMKFGHFCEKAEWNKLEGRWHVTLTKSATNETFVDTCDVLLSAVGPLNKWEWPQLPFLTKVKSSLMLQGAVWNDTIQLDNKVVGVIGNGSSAVQIKLISFQRSSTWITAGFAQECAGEHGDNFNYSEEQKREFAEDPAAYLKYRKLVQAGMIFTRVNFDRGLTVKQTSQFSRLEMIRKLKGKEHLISKIVPRNYAVGCRRPTPGSGYLECLVEEEKCEVTFSQITEVTEEGVVTADGRRRRLDVLVCATGFDVSFRPRFPVVGDDNLDLRDAWKDQPYTYLSATVPKFPSYFMINGPFGPYAHGSILPTIEITTRYVAKFIVKLQTEDVESFSPKQDAVDDFKRHREHFLKRTAWSSPCRSWFKGGTIDGPILMWPGSRIHFLEGIANPRWEDYDWKYRYSNRLSFFGDGFCQRELDGGDRSWYIEAA</sequence>
<dbReference type="InterPro" id="IPR051209">
    <property type="entry name" value="FAD-bind_Monooxygenase_sf"/>
</dbReference>
<dbReference type="Proteomes" id="UP000027920">
    <property type="component" value="Unassembled WGS sequence"/>
</dbReference>
<protein>
    <recommendedName>
        <fullName evidence="5">L-ornithine N(5)-oxygenase</fullName>
    </recommendedName>
</protein>
<comment type="similarity">
    <text evidence="2">Belongs to the FAD-binding monooxygenase family.</text>
</comment>
<dbReference type="VEuPathDB" id="FungiDB:A1O9_11827"/>
<dbReference type="PANTHER" id="PTHR42877">
    <property type="entry name" value="L-ORNITHINE N(5)-MONOOXYGENASE-RELATED"/>
    <property type="match status" value="1"/>
</dbReference>
<dbReference type="AlphaFoldDB" id="A0A072P9F5"/>
<dbReference type="PANTHER" id="PTHR42877:SF8">
    <property type="entry name" value="MONOOXYGENASE"/>
    <property type="match status" value="1"/>
</dbReference>
<dbReference type="Gene3D" id="3.50.50.60">
    <property type="entry name" value="FAD/NAD(P)-binding domain"/>
    <property type="match status" value="2"/>
</dbReference>